<dbReference type="PRINTS" id="PR00598">
    <property type="entry name" value="HTHMARR"/>
</dbReference>
<dbReference type="InterPro" id="IPR039422">
    <property type="entry name" value="MarR/SlyA-like"/>
</dbReference>
<evidence type="ECO:0000313" key="6">
    <source>
        <dbReference type="Proteomes" id="UP000033491"/>
    </source>
</evidence>
<dbReference type="Pfam" id="PF01047">
    <property type="entry name" value="MarR"/>
    <property type="match status" value="1"/>
</dbReference>
<dbReference type="CDD" id="cd00090">
    <property type="entry name" value="HTH_ARSR"/>
    <property type="match status" value="1"/>
</dbReference>
<evidence type="ECO:0000256" key="3">
    <source>
        <dbReference type="ARBA" id="ARBA00023163"/>
    </source>
</evidence>
<evidence type="ECO:0000256" key="1">
    <source>
        <dbReference type="ARBA" id="ARBA00023015"/>
    </source>
</evidence>
<gene>
    <name evidence="5" type="ORF">VC81_08800</name>
</gene>
<dbReference type="PATRIC" id="fig|216463.3.peg.880"/>
<reference evidence="5 6" key="1">
    <citation type="submission" date="2015-03" db="EMBL/GenBank/DDBJ databases">
        <authorList>
            <person name="Zheng J."/>
            <person name="Ganezle M."/>
        </authorList>
    </citation>
    <scope>NUCLEOTIDE SEQUENCE [LARGE SCALE GENOMIC DNA]</scope>
    <source>
        <strain evidence="5 6">LP38</strain>
    </source>
</reference>
<dbReference type="Proteomes" id="UP000033491">
    <property type="component" value="Unassembled WGS sequence"/>
</dbReference>
<proteinExistence type="predicted"/>
<dbReference type="PROSITE" id="PS01117">
    <property type="entry name" value="HTH_MARR_1"/>
    <property type="match status" value="1"/>
</dbReference>
<keyword evidence="1" id="KW-0805">Transcription regulation</keyword>
<dbReference type="AlphaFoldDB" id="A0A0F3RRE1"/>
<dbReference type="SUPFAM" id="SSF46785">
    <property type="entry name" value="Winged helix' DNA-binding domain"/>
    <property type="match status" value="1"/>
</dbReference>
<keyword evidence="3" id="KW-0804">Transcription</keyword>
<comment type="caution">
    <text evidence="5">The sequence shown here is derived from an EMBL/GenBank/DDBJ whole genome shotgun (WGS) entry which is preliminary data.</text>
</comment>
<dbReference type="InterPro" id="IPR000835">
    <property type="entry name" value="HTH_MarR-typ"/>
</dbReference>
<name>A0A0F3RRE1_9LACO</name>
<dbReference type="SMART" id="SM00347">
    <property type="entry name" value="HTH_MARR"/>
    <property type="match status" value="1"/>
</dbReference>
<accession>A0A0F3RRE1</accession>
<dbReference type="Gene3D" id="1.10.10.10">
    <property type="entry name" value="Winged helix-like DNA-binding domain superfamily/Winged helix DNA-binding domain"/>
    <property type="match status" value="1"/>
</dbReference>
<dbReference type="EMBL" id="JZCR01000019">
    <property type="protein sequence ID" value="KJW12566.1"/>
    <property type="molecule type" value="Genomic_DNA"/>
</dbReference>
<evidence type="ECO:0000259" key="4">
    <source>
        <dbReference type="PROSITE" id="PS50995"/>
    </source>
</evidence>
<protein>
    <submittedName>
        <fullName evidence="5">Transcriptional regulator</fullName>
    </submittedName>
</protein>
<evidence type="ECO:0000256" key="2">
    <source>
        <dbReference type="ARBA" id="ARBA00023125"/>
    </source>
</evidence>
<dbReference type="PANTHER" id="PTHR33164:SF57">
    <property type="entry name" value="MARR-FAMILY TRANSCRIPTIONAL REGULATOR"/>
    <property type="match status" value="1"/>
</dbReference>
<dbReference type="GO" id="GO:0003677">
    <property type="term" value="F:DNA binding"/>
    <property type="evidence" value="ECO:0007669"/>
    <property type="project" value="UniProtKB-KW"/>
</dbReference>
<dbReference type="PROSITE" id="PS50995">
    <property type="entry name" value="HTH_MARR_2"/>
    <property type="match status" value="1"/>
</dbReference>
<dbReference type="InterPro" id="IPR036388">
    <property type="entry name" value="WH-like_DNA-bd_sf"/>
</dbReference>
<dbReference type="PANTHER" id="PTHR33164">
    <property type="entry name" value="TRANSCRIPTIONAL REGULATOR, MARR FAMILY"/>
    <property type="match status" value="1"/>
</dbReference>
<dbReference type="STRING" id="216463.VC81_08800"/>
<dbReference type="GO" id="GO:0006950">
    <property type="term" value="P:response to stress"/>
    <property type="evidence" value="ECO:0007669"/>
    <property type="project" value="TreeGrafter"/>
</dbReference>
<dbReference type="OrthoDB" id="2309055at2"/>
<dbReference type="InterPro" id="IPR036390">
    <property type="entry name" value="WH_DNA-bd_sf"/>
</dbReference>
<dbReference type="InterPro" id="IPR011991">
    <property type="entry name" value="ArsR-like_HTH"/>
</dbReference>
<evidence type="ECO:0000313" key="5">
    <source>
        <dbReference type="EMBL" id="KJW12566.1"/>
    </source>
</evidence>
<organism evidence="5 6">
    <name type="scientific">Levilactobacillus spicheri</name>
    <dbReference type="NCBI Taxonomy" id="216463"/>
    <lineage>
        <taxon>Bacteria</taxon>
        <taxon>Bacillati</taxon>
        <taxon>Bacillota</taxon>
        <taxon>Bacilli</taxon>
        <taxon>Lactobacillales</taxon>
        <taxon>Lactobacillaceae</taxon>
        <taxon>Levilactobacillus</taxon>
    </lineage>
</organism>
<sequence length="176" mass="20323">MADLMKQGKTAGKLVEFGLLQNIAEDDSKHQSDYKMLFQGQGKILLALSDHDRLSQKDLVERLDLTPQSTAEFVRKLEKKGFVSREKSAADKRVTIVSLTDQGRAETQKRMQVIPQYLRVLTDQELGQLNRILDKVNERMLQDIQEEDPTLHNKYHQLMLHHVLNKVHPDQSVEHD</sequence>
<dbReference type="InterPro" id="IPR023187">
    <property type="entry name" value="Tscrpt_reg_MarR-type_CS"/>
</dbReference>
<dbReference type="GO" id="GO:0003700">
    <property type="term" value="F:DNA-binding transcription factor activity"/>
    <property type="evidence" value="ECO:0007669"/>
    <property type="project" value="InterPro"/>
</dbReference>
<feature type="domain" description="HTH marR-type" evidence="4">
    <location>
        <begin position="1"/>
        <end position="138"/>
    </location>
</feature>
<dbReference type="RefSeq" id="WP_045807674.1">
    <property type="nucleotide sequence ID" value="NZ_JZCR01000019.1"/>
</dbReference>
<keyword evidence="2" id="KW-0238">DNA-binding</keyword>